<dbReference type="AlphaFoldDB" id="A0A2H0TXX1"/>
<evidence type="ECO:0000313" key="2">
    <source>
        <dbReference type="EMBL" id="PIR78086.1"/>
    </source>
</evidence>
<keyword evidence="1" id="KW-0812">Transmembrane</keyword>
<reference evidence="3" key="1">
    <citation type="submission" date="2017-09" db="EMBL/GenBank/DDBJ databases">
        <title>Depth-based differentiation of microbial function through sediment-hosted aquifers and enrichment of novel symbionts in the deep terrestrial subsurface.</title>
        <authorList>
            <person name="Probst A.J."/>
            <person name="Ladd B."/>
            <person name="Jarett J.K."/>
            <person name="Geller-Mcgrath D.E."/>
            <person name="Sieber C.M.K."/>
            <person name="Emerson J.B."/>
            <person name="Anantharaman K."/>
            <person name="Thomas B.C."/>
            <person name="Malmstrom R."/>
            <person name="Stieglmeier M."/>
            <person name="Klingl A."/>
            <person name="Woyke T."/>
            <person name="Ryan C.M."/>
            <person name="Banfield J.F."/>
        </authorList>
    </citation>
    <scope>NUCLEOTIDE SEQUENCE [LARGE SCALE GENOMIC DNA]</scope>
</reference>
<evidence type="ECO:0000313" key="3">
    <source>
        <dbReference type="Proteomes" id="UP000230852"/>
    </source>
</evidence>
<protein>
    <recommendedName>
        <fullName evidence="4">TrbC/VIRB2 family protein</fullName>
    </recommendedName>
</protein>
<comment type="caution">
    <text evidence="2">The sequence shown here is derived from an EMBL/GenBank/DDBJ whole genome shotgun (WGS) entry which is preliminary data.</text>
</comment>
<name>A0A2H0TXX1_9BACT</name>
<keyword evidence="1" id="KW-0472">Membrane</keyword>
<gene>
    <name evidence="2" type="ORF">COU28_03580</name>
</gene>
<dbReference type="Proteomes" id="UP000230852">
    <property type="component" value="Unassembled WGS sequence"/>
</dbReference>
<proteinExistence type="predicted"/>
<feature type="transmembrane region" description="Helical" evidence="1">
    <location>
        <begin position="53"/>
        <end position="74"/>
    </location>
</feature>
<keyword evidence="1" id="KW-1133">Transmembrane helix</keyword>
<feature type="transmembrane region" description="Helical" evidence="1">
    <location>
        <begin position="95"/>
        <end position="117"/>
    </location>
</feature>
<sequence>MKYIVFSFLLLFSFVTFIPQVFALNLGDTIVTDAGKKAGYDPGTTDTTLSKNIGIVINILLSVVGVIFTILMIYAGYTWMVARGDDSKIDKAKKVITASIIGLIITLAAYSISHFVVSKILSQTLTLLGNYNLFV</sequence>
<organism evidence="2 3">
    <name type="scientific">Candidatus Magasanikbacteria bacterium CG10_big_fil_rev_8_21_14_0_10_36_16</name>
    <dbReference type="NCBI Taxonomy" id="1974645"/>
    <lineage>
        <taxon>Bacteria</taxon>
        <taxon>Candidatus Magasanikiibacteriota</taxon>
    </lineage>
</organism>
<evidence type="ECO:0000256" key="1">
    <source>
        <dbReference type="SAM" id="Phobius"/>
    </source>
</evidence>
<evidence type="ECO:0008006" key="4">
    <source>
        <dbReference type="Google" id="ProtNLM"/>
    </source>
</evidence>
<dbReference type="InterPro" id="IPR043993">
    <property type="entry name" value="T4SS_pilin"/>
</dbReference>
<dbReference type="EMBL" id="PFBU01000065">
    <property type="protein sequence ID" value="PIR78086.1"/>
    <property type="molecule type" value="Genomic_DNA"/>
</dbReference>
<dbReference type="Pfam" id="PF18895">
    <property type="entry name" value="T4SS_pilin"/>
    <property type="match status" value="1"/>
</dbReference>
<accession>A0A2H0TXX1</accession>